<reference evidence="4" key="1">
    <citation type="journal article" date="2014" name="Int. J. Syst. Evol. Microbiol.">
        <title>Complete genome sequence of Corynebacterium casei LMG S-19264T (=DSM 44701T), isolated from a smear-ripened cheese.</title>
        <authorList>
            <consortium name="US DOE Joint Genome Institute (JGI-PGF)"/>
            <person name="Walter F."/>
            <person name="Albersmeier A."/>
            <person name="Kalinowski J."/>
            <person name="Ruckert C."/>
        </authorList>
    </citation>
    <scope>NUCLEOTIDE SEQUENCE</scope>
    <source>
        <strain evidence="4">JCM 4633</strain>
    </source>
</reference>
<feature type="compositionally biased region" description="Low complexity" evidence="2">
    <location>
        <begin position="414"/>
        <end position="427"/>
    </location>
</feature>
<feature type="compositionally biased region" description="Low complexity" evidence="2">
    <location>
        <begin position="291"/>
        <end position="303"/>
    </location>
</feature>
<feature type="compositionally biased region" description="Low complexity" evidence="2">
    <location>
        <begin position="270"/>
        <end position="282"/>
    </location>
</feature>
<dbReference type="InterPro" id="IPR037232">
    <property type="entry name" value="NADH_quin_OxRdtase_su_C/D-like"/>
</dbReference>
<dbReference type="Proteomes" id="UP000646244">
    <property type="component" value="Unassembled WGS sequence"/>
</dbReference>
<protein>
    <submittedName>
        <fullName evidence="4">Dehydrogenase</fullName>
    </submittedName>
</protein>
<feature type="compositionally biased region" description="Basic and acidic residues" evidence="2">
    <location>
        <begin position="469"/>
        <end position="481"/>
    </location>
</feature>
<evidence type="ECO:0000256" key="2">
    <source>
        <dbReference type="SAM" id="MobiDB-lite"/>
    </source>
</evidence>
<feature type="compositionally biased region" description="Basic and acidic residues" evidence="2">
    <location>
        <begin position="402"/>
        <end position="412"/>
    </location>
</feature>
<feature type="compositionally biased region" description="Low complexity" evidence="2">
    <location>
        <begin position="219"/>
        <end position="236"/>
    </location>
</feature>
<gene>
    <name evidence="4" type="ORF">GCM10010507_50150</name>
</gene>
<comment type="similarity">
    <text evidence="1">Belongs to the complex I 30 kDa subunit family.</text>
</comment>
<dbReference type="PANTHER" id="PTHR10884">
    <property type="entry name" value="NADH DEHYDROGENASE UBIQUINONE IRON-SULFUR PROTEIN 3"/>
    <property type="match status" value="1"/>
</dbReference>
<evidence type="ECO:0000313" key="4">
    <source>
        <dbReference type="EMBL" id="GHC66316.1"/>
    </source>
</evidence>
<reference evidence="4" key="2">
    <citation type="submission" date="2020-09" db="EMBL/GenBank/DDBJ databases">
        <authorList>
            <person name="Sun Q."/>
            <person name="Ohkuma M."/>
        </authorList>
    </citation>
    <scope>NUCLEOTIDE SEQUENCE</scope>
    <source>
        <strain evidence="4">JCM 4633</strain>
    </source>
</reference>
<dbReference type="Pfam" id="PF00329">
    <property type="entry name" value="Complex1_30kDa"/>
    <property type="match status" value="1"/>
</dbReference>
<feature type="compositionally biased region" description="Basic and acidic residues" evidence="2">
    <location>
        <begin position="443"/>
        <end position="453"/>
    </location>
</feature>
<comment type="caution">
    <text evidence="4">The sequence shown here is derived from an EMBL/GenBank/DDBJ whole genome shotgun (WGS) entry which is preliminary data.</text>
</comment>
<dbReference type="Gene3D" id="3.30.460.80">
    <property type="entry name" value="NADH:ubiquinone oxidoreductase, 30kDa subunit"/>
    <property type="match status" value="1"/>
</dbReference>
<dbReference type="InterPro" id="IPR001268">
    <property type="entry name" value="NADH_UbQ_OxRdtase_30kDa_su"/>
</dbReference>
<name>A0A918WPZ7_STRCJ</name>
<sequence length="501" mass="51104">MSEPTEPTEPTEPMEPAEAVVAWLPGTATDLFGEGATAAEAYGLLTVDVPAERWIAALETARDRLGCTFFDWLSAVDEPGTGFCVCAHVAALPGGEGAAATRRLLLRTTVPHEAPALATAVGVYAGAAWHERETHEMFGIDFPGHPHLVPLLLPEGFEGHPLRKDFVLAARVVKAWPGAKEPGESAEGGPKRRQMLPPGVPDPNEWGPLKGQLPPAPARPARTPRTAPAGRRATPTEGGAETTPRRTRSVSEGSASQAGAEAVPRRTRSAAEGSASQAEGAAPVPRRTRSAAEGSASQAGAEAVPRRTRSAADGSASQAEGAAPVPRRTRSAADGSASQTGTRGVEEGTGGEEPAVPTRPAPRSSDAPWHHARPAFDESPAKPTPDTAGQPEAPAGAAEPGSSRRDGAEPPRRSPAAPDAPAGAAPDAAERPEAPAGAAEPGSSRRDGAEPPRRSPAAPDAPAGAAPDAAERPDAPADAARRRPTGAPENDDTDPAGGEPA</sequence>
<feature type="domain" description="NADH:ubiquinone oxidoreductase 30kDa subunit" evidence="3">
    <location>
        <begin position="47"/>
        <end position="171"/>
    </location>
</feature>
<feature type="compositionally biased region" description="Low complexity" evidence="2">
    <location>
        <begin position="250"/>
        <end position="262"/>
    </location>
</feature>
<feature type="compositionally biased region" description="Low complexity" evidence="2">
    <location>
        <begin position="388"/>
        <end position="401"/>
    </location>
</feature>
<evidence type="ECO:0000259" key="3">
    <source>
        <dbReference type="Pfam" id="PF00329"/>
    </source>
</evidence>
<dbReference type="EMBL" id="BMVB01000021">
    <property type="protein sequence ID" value="GHC66316.1"/>
    <property type="molecule type" value="Genomic_DNA"/>
</dbReference>
<accession>A0A918WPZ7</accession>
<organism evidence="4 5">
    <name type="scientific">Streptomyces cinnamoneus</name>
    <name type="common">Streptoverticillium cinnamoneum</name>
    <dbReference type="NCBI Taxonomy" id="53446"/>
    <lineage>
        <taxon>Bacteria</taxon>
        <taxon>Bacillati</taxon>
        <taxon>Actinomycetota</taxon>
        <taxon>Actinomycetes</taxon>
        <taxon>Kitasatosporales</taxon>
        <taxon>Streptomycetaceae</taxon>
        <taxon>Streptomyces</taxon>
        <taxon>Streptomyces cinnamoneus group</taxon>
    </lineage>
</organism>
<dbReference type="GO" id="GO:0008137">
    <property type="term" value="F:NADH dehydrogenase (ubiquinone) activity"/>
    <property type="evidence" value="ECO:0007669"/>
    <property type="project" value="InterPro"/>
</dbReference>
<evidence type="ECO:0000313" key="5">
    <source>
        <dbReference type="Proteomes" id="UP000646244"/>
    </source>
</evidence>
<dbReference type="AlphaFoldDB" id="A0A918WPZ7"/>
<evidence type="ECO:0000256" key="1">
    <source>
        <dbReference type="ARBA" id="ARBA00007569"/>
    </source>
</evidence>
<feature type="compositionally biased region" description="Low complexity" evidence="2">
    <location>
        <begin position="455"/>
        <end position="468"/>
    </location>
</feature>
<proteinExistence type="inferred from homology"/>
<feature type="region of interest" description="Disordered" evidence="2">
    <location>
        <begin position="179"/>
        <end position="501"/>
    </location>
</feature>
<dbReference type="PANTHER" id="PTHR10884:SF14">
    <property type="entry name" value="NADH DEHYDROGENASE [UBIQUINONE] IRON-SULFUR PROTEIN 3, MITOCHONDRIAL"/>
    <property type="match status" value="1"/>
</dbReference>
<dbReference type="SUPFAM" id="SSF143243">
    <property type="entry name" value="Nqo5-like"/>
    <property type="match status" value="1"/>
</dbReference>